<reference evidence="1 2" key="2">
    <citation type="journal article" date="2022" name="Mol. Ecol. Resour.">
        <title>The genomes of chicory, endive, great burdock and yacon provide insights into Asteraceae paleo-polyploidization history and plant inulin production.</title>
        <authorList>
            <person name="Fan W."/>
            <person name="Wang S."/>
            <person name="Wang H."/>
            <person name="Wang A."/>
            <person name="Jiang F."/>
            <person name="Liu H."/>
            <person name="Zhao H."/>
            <person name="Xu D."/>
            <person name="Zhang Y."/>
        </authorList>
    </citation>
    <scope>NUCLEOTIDE SEQUENCE [LARGE SCALE GENOMIC DNA]</scope>
    <source>
        <strain evidence="2">cv. Niubang</strain>
    </source>
</reference>
<evidence type="ECO:0000313" key="1">
    <source>
        <dbReference type="EMBL" id="KAI3734771.1"/>
    </source>
</evidence>
<reference evidence="2" key="1">
    <citation type="journal article" date="2022" name="Mol. Ecol. Resour.">
        <title>The genomes of chicory, endive, great burdock and yacon provide insights into Asteraceae palaeo-polyploidization history and plant inulin production.</title>
        <authorList>
            <person name="Fan W."/>
            <person name="Wang S."/>
            <person name="Wang H."/>
            <person name="Wang A."/>
            <person name="Jiang F."/>
            <person name="Liu H."/>
            <person name="Zhao H."/>
            <person name="Xu D."/>
            <person name="Zhang Y."/>
        </authorList>
    </citation>
    <scope>NUCLEOTIDE SEQUENCE [LARGE SCALE GENOMIC DNA]</scope>
    <source>
        <strain evidence="2">cv. Niubang</strain>
    </source>
</reference>
<sequence length="193" mass="21650">MSVGCQHKQPLRCGSGEGFRKILGVKFPDTRHSWYNVSMTLDECEMACTRDCSCTTFAQLDIRNGGSGCLLWFDELMDIREYGEKQEIYVRMAASELTGNWNALDKKDTSVQMEDLDVTPFFSLYEIAKATENFSVNNKIGEDGFGPVYKLIAFRYALERSIAPLQHEKSELNLANSIADFVAATIGTNEAND</sequence>
<organism evidence="1 2">
    <name type="scientific">Arctium lappa</name>
    <name type="common">Greater burdock</name>
    <name type="synonym">Lappa major</name>
    <dbReference type="NCBI Taxonomy" id="4217"/>
    <lineage>
        <taxon>Eukaryota</taxon>
        <taxon>Viridiplantae</taxon>
        <taxon>Streptophyta</taxon>
        <taxon>Embryophyta</taxon>
        <taxon>Tracheophyta</taxon>
        <taxon>Spermatophyta</taxon>
        <taxon>Magnoliopsida</taxon>
        <taxon>eudicotyledons</taxon>
        <taxon>Gunneridae</taxon>
        <taxon>Pentapetalae</taxon>
        <taxon>asterids</taxon>
        <taxon>campanulids</taxon>
        <taxon>Asterales</taxon>
        <taxon>Asteraceae</taxon>
        <taxon>Carduoideae</taxon>
        <taxon>Cardueae</taxon>
        <taxon>Arctiinae</taxon>
        <taxon>Arctium</taxon>
    </lineage>
</organism>
<dbReference type="Proteomes" id="UP001055879">
    <property type="component" value="Linkage Group LG04"/>
</dbReference>
<keyword evidence="2" id="KW-1185">Reference proteome</keyword>
<accession>A0ACB9CKK6</accession>
<comment type="caution">
    <text evidence="1">The sequence shown here is derived from an EMBL/GenBank/DDBJ whole genome shotgun (WGS) entry which is preliminary data.</text>
</comment>
<proteinExistence type="predicted"/>
<evidence type="ECO:0000313" key="2">
    <source>
        <dbReference type="Proteomes" id="UP001055879"/>
    </source>
</evidence>
<name>A0ACB9CKK6_ARCLA</name>
<dbReference type="EMBL" id="CM042050">
    <property type="protein sequence ID" value="KAI3734771.1"/>
    <property type="molecule type" value="Genomic_DNA"/>
</dbReference>
<gene>
    <name evidence="1" type="ORF">L6452_14250</name>
</gene>
<protein>
    <submittedName>
        <fullName evidence="1">Uncharacterized protein</fullName>
    </submittedName>
</protein>